<sequence length="206" mass="22997">MPSKLKKLYHKAKKGLKNIVLPKKHTKGQEAKISNDKPKPLSEIMVLEQKTSKVKKDKKGVKEKIKSFKTKKAKPVEKELKKGNVFKKGFKKLKGKIKKLNPIKVKKNKIIGSKKLAFLLTAGTIVAILPTFSLAPLPALAITSACVFSINFIAVKTLKKFIKQRKLAAKSKEAESKEESTLAKPEEEIQDVSIQQVAENSKQISR</sequence>
<keyword evidence="2" id="KW-0812">Transmembrane</keyword>
<feature type="transmembrane region" description="Helical" evidence="2">
    <location>
        <begin position="116"/>
        <end position="133"/>
    </location>
</feature>
<gene>
    <name evidence="3" type="primary">So0027</name>
    <name evidence="3" type="ORF">TNCT_142671</name>
</gene>
<feature type="region of interest" description="Disordered" evidence="1">
    <location>
        <begin position="169"/>
        <end position="190"/>
    </location>
</feature>
<feature type="compositionally biased region" description="Basic and acidic residues" evidence="1">
    <location>
        <begin position="170"/>
        <end position="187"/>
    </location>
</feature>
<keyword evidence="2" id="KW-1133">Transmembrane helix</keyword>
<keyword evidence="2" id="KW-0472">Membrane</keyword>
<protein>
    <submittedName>
        <fullName evidence="3">Uncharacterized protein</fullName>
    </submittedName>
</protein>
<name>A0A8X6HL89_TRICU</name>
<evidence type="ECO:0000313" key="4">
    <source>
        <dbReference type="Proteomes" id="UP000887116"/>
    </source>
</evidence>
<dbReference type="EMBL" id="BMAO01028576">
    <property type="protein sequence ID" value="GFR25754.1"/>
    <property type="molecule type" value="Genomic_DNA"/>
</dbReference>
<evidence type="ECO:0000256" key="2">
    <source>
        <dbReference type="SAM" id="Phobius"/>
    </source>
</evidence>
<organism evidence="3 4">
    <name type="scientific">Trichonephila clavata</name>
    <name type="common">Joro spider</name>
    <name type="synonym">Nephila clavata</name>
    <dbReference type="NCBI Taxonomy" id="2740835"/>
    <lineage>
        <taxon>Eukaryota</taxon>
        <taxon>Metazoa</taxon>
        <taxon>Ecdysozoa</taxon>
        <taxon>Arthropoda</taxon>
        <taxon>Chelicerata</taxon>
        <taxon>Arachnida</taxon>
        <taxon>Araneae</taxon>
        <taxon>Araneomorphae</taxon>
        <taxon>Entelegynae</taxon>
        <taxon>Araneoidea</taxon>
        <taxon>Nephilidae</taxon>
        <taxon>Trichonephila</taxon>
    </lineage>
</organism>
<accession>A0A8X6HL89</accession>
<reference evidence="3" key="1">
    <citation type="submission" date="2020-07" db="EMBL/GenBank/DDBJ databases">
        <title>Multicomponent nature underlies the extraordinary mechanical properties of spider dragline silk.</title>
        <authorList>
            <person name="Kono N."/>
            <person name="Nakamura H."/>
            <person name="Mori M."/>
            <person name="Yoshida Y."/>
            <person name="Ohtoshi R."/>
            <person name="Malay A.D."/>
            <person name="Moran D.A.P."/>
            <person name="Tomita M."/>
            <person name="Numata K."/>
            <person name="Arakawa K."/>
        </authorList>
    </citation>
    <scope>NUCLEOTIDE SEQUENCE</scope>
</reference>
<keyword evidence="4" id="KW-1185">Reference proteome</keyword>
<evidence type="ECO:0000256" key="1">
    <source>
        <dbReference type="SAM" id="MobiDB-lite"/>
    </source>
</evidence>
<dbReference type="Proteomes" id="UP000887116">
    <property type="component" value="Unassembled WGS sequence"/>
</dbReference>
<evidence type="ECO:0000313" key="3">
    <source>
        <dbReference type="EMBL" id="GFR25754.1"/>
    </source>
</evidence>
<proteinExistence type="predicted"/>
<feature type="transmembrane region" description="Helical" evidence="2">
    <location>
        <begin position="139"/>
        <end position="158"/>
    </location>
</feature>
<comment type="caution">
    <text evidence="3">The sequence shown here is derived from an EMBL/GenBank/DDBJ whole genome shotgun (WGS) entry which is preliminary data.</text>
</comment>
<dbReference type="OrthoDB" id="6436521at2759"/>
<dbReference type="AlphaFoldDB" id="A0A8X6HL89"/>